<name>A0A919U440_9CELL</name>
<dbReference type="SUPFAM" id="SSF55785">
    <property type="entry name" value="PYP-like sensor domain (PAS domain)"/>
    <property type="match status" value="1"/>
</dbReference>
<comment type="caution">
    <text evidence="4">The sequence shown here is derived from an EMBL/GenBank/DDBJ whole genome shotgun (WGS) entry which is preliminary data.</text>
</comment>
<dbReference type="SUPFAM" id="SSF55781">
    <property type="entry name" value="GAF domain-like"/>
    <property type="match status" value="1"/>
</dbReference>
<evidence type="ECO:0000313" key="4">
    <source>
        <dbReference type="EMBL" id="GIG22749.1"/>
    </source>
</evidence>
<evidence type="ECO:0000259" key="3">
    <source>
        <dbReference type="PROSITE" id="PS50112"/>
    </source>
</evidence>
<dbReference type="CDD" id="cd00130">
    <property type="entry name" value="PAS"/>
    <property type="match status" value="1"/>
</dbReference>
<feature type="region of interest" description="Disordered" evidence="2">
    <location>
        <begin position="185"/>
        <end position="207"/>
    </location>
</feature>
<feature type="domain" description="PAS" evidence="3">
    <location>
        <begin position="2"/>
        <end position="54"/>
    </location>
</feature>
<dbReference type="Gene3D" id="3.30.450.20">
    <property type="entry name" value="PAS domain"/>
    <property type="match status" value="1"/>
</dbReference>
<dbReference type="InterPro" id="IPR013656">
    <property type="entry name" value="PAS_4"/>
</dbReference>
<dbReference type="InterPro" id="IPR029016">
    <property type="entry name" value="GAF-like_dom_sf"/>
</dbReference>
<keyword evidence="1" id="KW-0378">Hydrolase</keyword>
<dbReference type="SMART" id="SM00331">
    <property type="entry name" value="PP2C_SIG"/>
    <property type="match status" value="1"/>
</dbReference>
<reference evidence="4" key="1">
    <citation type="submission" date="2021-01" db="EMBL/GenBank/DDBJ databases">
        <title>Whole genome shotgun sequence of Cellulomonas chitinilytica NBRC 110799.</title>
        <authorList>
            <person name="Komaki H."/>
            <person name="Tamura T."/>
        </authorList>
    </citation>
    <scope>NUCLEOTIDE SEQUENCE</scope>
    <source>
        <strain evidence="4">NBRC 110799</strain>
    </source>
</reference>
<dbReference type="PANTHER" id="PTHR43156">
    <property type="entry name" value="STAGE II SPORULATION PROTEIN E-RELATED"/>
    <property type="match status" value="1"/>
</dbReference>
<keyword evidence="5" id="KW-1185">Reference proteome</keyword>
<dbReference type="InterPro" id="IPR052016">
    <property type="entry name" value="Bact_Sigma-Reg"/>
</dbReference>
<dbReference type="EMBL" id="BONK01000013">
    <property type="protein sequence ID" value="GIG22749.1"/>
    <property type="molecule type" value="Genomic_DNA"/>
</dbReference>
<sequence length="503" mass="52394">MSAAERGRAWQESPAALLVLDRDGGVVDANATFLRWSGRSAAQVTGRARLSELLSVGGRIYWETHVAPLLHMQGRVDELAVELRGPDGRRPVLLSAVVRPGGEIDVVLSGAQERSRYERELLAARRAAESSTQRVRALQRTTAAFSRASDVGGVVEALLATSVEHLGAAVARVWLVGPDGRLAGAGSTTGPGTAPARAPDSPDAGVATDGTAVVALRGASRWHGVAQLWPRTGPTVDPWDLAVLTAVGQQAGQALDRARLFDESATVAHELQRALLTTNVPSDPRLSIATEYRPAVQSLEVGGDWYDAFTVGDVVAVVVGDVVGRGLQAAVSMGQLRSAVRAAAGPGVGPAAVLSHVDRFVERAGVGFMATMVYAEVEPATGRVRYAAAGHPPPLRLTVDGTAEFLWDGRSTPLGAPVAARPRTDAVVDLVAGDRLLLYTDGLVERRDRPLADGLDDLAGSARGLLGPSGSAAGLVDAAAVRRGDDRDDICVLLATWSGPAAP</sequence>
<organism evidence="4 5">
    <name type="scientific">Cellulomonas chitinilytica</name>
    <dbReference type="NCBI Taxonomy" id="398759"/>
    <lineage>
        <taxon>Bacteria</taxon>
        <taxon>Bacillati</taxon>
        <taxon>Actinomycetota</taxon>
        <taxon>Actinomycetes</taxon>
        <taxon>Micrococcales</taxon>
        <taxon>Cellulomonadaceae</taxon>
        <taxon>Cellulomonas</taxon>
    </lineage>
</organism>
<dbReference type="SUPFAM" id="SSF81606">
    <property type="entry name" value="PP2C-like"/>
    <property type="match status" value="1"/>
</dbReference>
<dbReference type="AlphaFoldDB" id="A0A919U440"/>
<dbReference type="PROSITE" id="PS50112">
    <property type="entry name" value="PAS"/>
    <property type="match status" value="1"/>
</dbReference>
<gene>
    <name evidence="4" type="ORF">Cch01nite_34730</name>
</gene>
<dbReference type="Gene3D" id="3.60.40.10">
    <property type="entry name" value="PPM-type phosphatase domain"/>
    <property type="match status" value="1"/>
</dbReference>
<dbReference type="InterPro" id="IPR035965">
    <property type="entry name" value="PAS-like_dom_sf"/>
</dbReference>
<dbReference type="InterPro" id="IPR036457">
    <property type="entry name" value="PPM-type-like_dom_sf"/>
</dbReference>
<accession>A0A919U440</accession>
<proteinExistence type="predicted"/>
<dbReference type="SMART" id="SM00091">
    <property type="entry name" value="PAS"/>
    <property type="match status" value="1"/>
</dbReference>
<dbReference type="InterPro" id="IPR001932">
    <property type="entry name" value="PPM-type_phosphatase-like_dom"/>
</dbReference>
<dbReference type="Pfam" id="PF07228">
    <property type="entry name" value="SpoIIE"/>
    <property type="match status" value="1"/>
</dbReference>
<dbReference type="PANTHER" id="PTHR43156:SF2">
    <property type="entry name" value="STAGE II SPORULATION PROTEIN E"/>
    <property type="match status" value="1"/>
</dbReference>
<dbReference type="RefSeq" id="WP_203757767.1">
    <property type="nucleotide sequence ID" value="NZ_BONK01000013.1"/>
</dbReference>
<dbReference type="GO" id="GO:0016791">
    <property type="term" value="F:phosphatase activity"/>
    <property type="evidence" value="ECO:0007669"/>
    <property type="project" value="TreeGrafter"/>
</dbReference>
<evidence type="ECO:0000256" key="2">
    <source>
        <dbReference type="SAM" id="MobiDB-lite"/>
    </source>
</evidence>
<dbReference type="Gene3D" id="3.30.450.40">
    <property type="match status" value="1"/>
</dbReference>
<dbReference type="InterPro" id="IPR000014">
    <property type="entry name" value="PAS"/>
</dbReference>
<dbReference type="Proteomes" id="UP000632740">
    <property type="component" value="Unassembled WGS sequence"/>
</dbReference>
<protein>
    <recommendedName>
        <fullName evidence="3">PAS domain-containing protein</fullName>
    </recommendedName>
</protein>
<dbReference type="Pfam" id="PF08448">
    <property type="entry name" value="PAS_4"/>
    <property type="match status" value="1"/>
</dbReference>
<evidence type="ECO:0000256" key="1">
    <source>
        <dbReference type="ARBA" id="ARBA00022801"/>
    </source>
</evidence>
<evidence type="ECO:0000313" key="5">
    <source>
        <dbReference type="Proteomes" id="UP000632740"/>
    </source>
</evidence>